<evidence type="ECO:0000259" key="1">
    <source>
        <dbReference type="PROSITE" id="PS50878"/>
    </source>
</evidence>
<dbReference type="InterPro" id="IPR000477">
    <property type="entry name" value="RT_dom"/>
</dbReference>
<dbReference type="Proteomes" id="UP001632038">
    <property type="component" value="Unassembled WGS sequence"/>
</dbReference>
<gene>
    <name evidence="2" type="ORF">CASFOL_026148</name>
</gene>
<dbReference type="PROSITE" id="PS50878">
    <property type="entry name" value="RT_POL"/>
    <property type="match status" value="1"/>
</dbReference>
<dbReference type="Pfam" id="PF13966">
    <property type="entry name" value="zf-RVT"/>
    <property type="match status" value="1"/>
</dbReference>
<proteinExistence type="predicted"/>
<sequence length="947" mass="110345">MLKKEIKLWVEKDKNKEAAAIEENYRKLATLDSKLDHSNWSPEEVKERLLIMGSLEENTLKRDRLEFQRSRCKWLKEGDANSVFFHATVKKRRRVAEIKGLKIEGKWVEGVSDIKDGILEFFRKGFSKDKCIRPKVSGLSFRKLREEESSFLSASFSKEEIKQAVWSCGANKSPGPDGFNFKFIKDFWDVLEDDIERSIIDFFENASFVKGINSTFITLIPKVRNPTSIREFRPISLIGGLYKIIAKLLALRMARVVESIISQCQFAFVRGRNILESNIIVNEVVDETLKKNKSIFLFKIDFEKAYDSIDHVFLLDILKGFGFDKKWCNWIKCCVSSASSSVIINGSPSSEFPMEKGLRQGDPMSPFLFLLVAECLGLMVQKAVSMGRFRPVRVGKKEVEVSMLQFADDTLFIGEANNENIFTLKSILRMFELWSGLRVNYNKSCLYGINVNKKDFEDWSGFLNCNRGTLPFDFLGLKVGASFNRRRSWEEVENKLDTRIKSWEAKNLSFGGRIVLANAVLNAIPTYYLSIHRLPGGVCRKLRSKIRNFLWGGSSGGGRKISWVSWEKMCLEKDNGGLGIIELDSFNKALLCKWGWRILERSGSVLWLDIIDSKYGNLRECLGKQLENRNSCKFWSSWWYNLIKVLNEGNWFLNNCARVVGNGKSTLFWHDSWYGGIPLKIQFPRLFSTELVPSCCVADRMVWVEEKWHFDWKWRRKLFEWEKQLELELEQKLLTDFSFIDRDDAWKWKQTNSGFFSVKSAYKVLREMKVNHNFSSSYLAPIWVKGVPLKVKAFSWKLIQDRIPTIANLIKRGAYNPNFDKDCKLCGEGEENTKHLFFDCDWSRKIWEKVYYWGNFEVRGQGSFMEHFSFHCDLVTSSKKNYWAIIWHAAIWQIWKARNEMVFNGKRLELQDIFLKICVSSFLWIKYSIGPTKTFSLIDWFNEPLHC</sequence>
<dbReference type="CDD" id="cd01650">
    <property type="entry name" value="RT_nLTR_like"/>
    <property type="match status" value="1"/>
</dbReference>
<dbReference type="InterPro" id="IPR043502">
    <property type="entry name" value="DNA/RNA_pol_sf"/>
</dbReference>
<reference evidence="3" key="1">
    <citation type="journal article" date="2024" name="IScience">
        <title>Strigolactones Initiate the Formation of Haustorium-like Structures in Castilleja.</title>
        <authorList>
            <person name="Buerger M."/>
            <person name="Peterson D."/>
            <person name="Chory J."/>
        </authorList>
    </citation>
    <scope>NUCLEOTIDE SEQUENCE [LARGE SCALE GENOMIC DNA]</scope>
</reference>
<dbReference type="PANTHER" id="PTHR33116:SF78">
    <property type="entry name" value="OS12G0587133 PROTEIN"/>
    <property type="match status" value="1"/>
</dbReference>
<dbReference type="InterPro" id="IPR026960">
    <property type="entry name" value="RVT-Znf"/>
</dbReference>
<evidence type="ECO:0000313" key="2">
    <source>
        <dbReference type="EMBL" id="KAL3633164.1"/>
    </source>
</evidence>
<feature type="domain" description="Reverse transcriptase" evidence="1">
    <location>
        <begin position="201"/>
        <end position="464"/>
    </location>
</feature>
<dbReference type="AlphaFoldDB" id="A0ABD3CUD9"/>
<comment type="caution">
    <text evidence="2">The sequence shown here is derived from an EMBL/GenBank/DDBJ whole genome shotgun (WGS) entry which is preliminary data.</text>
</comment>
<dbReference type="Pfam" id="PF00078">
    <property type="entry name" value="RVT_1"/>
    <property type="match status" value="1"/>
</dbReference>
<organism evidence="2 3">
    <name type="scientific">Castilleja foliolosa</name>
    <dbReference type="NCBI Taxonomy" id="1961234"/>
    <lineage>
        <taxon>Eukaryota</taxon>
        <taxon>Viridiplantae</taxon>
        <taxon>Streptophyta</taxon>
        <taxon>Embryophyta</taxon>
        <taxon>Tracheophyta</taxon>
        <taxon>Spermatophyta</taxon>
        <taxon>Magnoliopsida</taxon>
        <taxon>eudicotyledons</taxon>
        <taxon>Gunneridae</taxon>
        <taxon>Pentapetalae</taxon>
        <taxon>asterids</taxon>
        <taxon>lamiids</taxon>
        <taxon>Lamiales</taxon>
        <taxon>Orobanchaceae</taxon>
        <taxon>Pedicularideae</taxon>
        <taxon>Castillejinae</taxon>
        <taxon>Castilleja</taxon>
    </lineage>
</organism>
<name>A0ABD3CUD9_9LAMI</name>
<protein>
    <recommendedName>
        <fullName evidence="1">Reverse transcriptase domain-containing protein</fullName>
    </recommendedName>
</protein>
<evidence type="ECO:0000313" key="3">
    <source>
        <dbReference type="Proteomes" id="UP001632038"/>
    </source>
</evidence>
<dbReference type="PANTHER" id="PTHR33116">
    <property type="entry name" value="REVERSE TRANSCRIPTASE ZINC-BINDING DOMAIN-CONTAINING PROTEIN-RELATED-RELATED"/>
    <property type="match status" value="1"/>
</dbReference>
<dbReference type="EMBL" id="JAVIJP010000032">
    <property type="protein sequence ID" value="KAL3633164.1"/>
    <property type="molecule type" value="Genomic_DNA"/>
</dbReference>
<keyword evidence="3" id="KW-1185">Reference proteome</keyword>
<dbReference type="SUPFAM" id="SSF56672">
    <property type="entry name" value="DNA/RNA polymerases"/>
    <property type="match status" value="1"/>
</dbReference>
<accession>A0ABD3CUD9</accession>